<feature type="compositionally biased region" description="Basic and acidic residues" evidence="1">
    <location>
        <begin position="1"/>
        <end position="13"/>
    </location>
</feature>
<protein>
    <submittedName>
        <fullName evidence="2">Jg3310 protein</fullName>
    </submittedName>
</protein>
<organism evidence="2 3">
    <name type="scientific">Pararge aegeria aegeria</name>
    <dbReference type="NCBI Taxonomy" id="348720"/>
    <lineage>
        <taxon>Eukaryota</taxon>
        <taxon>Metazoa</taxon>
        <taxon>Ecdysozoa</taxon>
        <taxon>Arthropoda</taxon>
        <taxon>Hexapoda</taxon>
        <taxon>Insecta</taxon>
        <taxon>Pterygota</taxon>
        <taxon>Neoptera</taxon>
        <taxon>Endopterygota</taxon>
        <taxon>Lepidoptera</taxon>
        <taxon>Glossata</taxon>
        <taxon>Ditrysia</taxon>
        <taxon>Papilionoidea</taxon>
        <taxon>Nymphalidae</taxon>
        <taxon>Satyrinae</taxon>
        <taxon>Satyrini</taxon>
        <taxon>Parargina</taxon>
        <taxon>Pararge</taxon>
    </lineage>
</organism>
<feature type="region of interest" description="Disordered" evidence="1">
    <location>
        <begin position="1"/>
        <end position="90"/>
    </location>
</feature>
<sequence length="111" mass="12171">MSGERARGRERMGTRTLPSEGRARTRARVGWSRGRARSLSGGNARRGHGARQAAATRALPARPRLPLTSAHAPRPRTRPAAPHRPPSGELISRIPVADEIYDSFYTVSCMF</sequence>
<gene>
    <name evidence="2" type="primary">jg3310</name>
    <name evidence="2" type="ORF">PAEG_LOCUS17696</name>
</gene>
<evidence type="ECO:0000313" key="3">
    <source>
        <dbReference type="Proteomes" id="UP000838756"/>
    </source>
</evidence>
<evidence type="ECO:0000256" key="1">
    <source>
        <dbReference type="SAM" id="MobiDB-lite"/>
    </source>
</evidence>
<name>A0A8S4RWC7_9NEOP</name>
<dbReference type="EMBL" id="CAKXAJ010025574">
    <property type="protein sequence ID" value="CAH2241247.1"/>
    <property type="molecule type" value="Genomic_DNA"/>
</dbReference>
<dbReference type="Proteomes" id="UP000838756">
    <property type="component" value="Unassembled WGS sequence"/>
</dbReference>
<feature type="compositionally biased region" description="Low complexity" evidence="1">
    <location>
        <begin position="50"/>
        <end position="72"/>
    </location>
</feature>
<proteinExistence type="predicted"/>
<keyword evidence="3" id="KW-1185">Reference proteome</keyword>
<accession>A0A8S4RWC7</accession>
<comment type="caution">
    <text evidence="2">The sequence shown here is derived from an EMBL/GenBank/DDBJ whole genome shotgun (WGS) entry which is preliminary data.</text>
</comment>
<reference evidence="2" key="1">
    <citation type="submission" date="2022-03" db="EMBL/GenBank/DDBJ databases">
        <authorList>
            <person name="Lindestad O."/>
        </authorList>
    </citation>
    <scope>NUCLEOTIDE SEQUENCE</scope>
</reference>
<evidence type="ECO:0000313" key="2">
    <source>
        <dbReference type="EMBL" id="CAH2241247.1"/>
    </source>
</evidence>
<dbReference type="AlphaFoldDB" id="A0A8S4RWC7"/>